<proteinExistence type="predicted"/>
<dbReference type="AlphaFoldDB" id="A0A1X9ZDJ9"/>
<keyword evidence="1" id="KW-0614">Plasmid</keyword>
<organism evidence="1">
    <name type="scientific">Pasteurella multocida</name>
    <dbReference type="NCBI Taxonomy" id="747"/>
    <lineage>
        <taxon>Bacteria</taxon>
        <taxon>Pseudomonadati</taxon>
        <taxon>Pseudomonadota</taxon>
        <taxon>Gammaproteobacteria</taxon>
        <taxon>Pasteurellales</taxon>
        <taxon>Pasteurellaceae</taxon>
        <taxon>Pasteurella</taxon>
    </lineage>
</organism>
<accession>A0A1X9ZDJ9</accession>
<name>A0A1X9ZDJ9_PASMD</name>
<sequence length="43" mass="4805">MQLNHIIISLLIASQTGRPVHIPAMKGKEFAEFMSLLRIALQS</sequence>
<geneLocation type="plasmid" evidence="1">
    <name>pRCADGH-2</name>
</geneLocation>
<dbReference type="RefSeq" id="WP_267900668.1">
    <property type="nucleotide sequence ID" value="NZ_JAPRGM010000010.1"/>
</dbReference>
<reference evidence="1" key="1">
    <citation type="submission" date="2016-08" db="EMBL/GenBank/DDBJ databases">
        <title>Molecular Characterization of plasmids with Antimicrobial Resistant Genes and Type IV Secretion System in Duck Isolate of Pasteurella multocida.</title>
        <authorList>
            <person name="Zhu D.-K."/>
            <person name="Zhou W.-S."/>
            <person name="Wang M.-S."/>
            <person name="Cheng A.-C."/>
        </authorList>
    </citation>
    <scope>NUCLEOTIDE SEQUENCE</scope>
    <source>
        <strain evidence="1">RCAD0259</strain>
        <plasmid evidence="1">pRCADGH-2</plasmid>
    </source>
</reference>
<gene>
    <name evidence="1" type="ORF">pRCADGH-2_018</name>
</gene>
<dbReference type="EMBL" id="KX753679">
    <property type="protein sequence ID" value="ARS43349.1"/>
    <property type="molecule type" value="Genomic_DNA"/>
</dbReference>
<evidence type="ECO:0000313" key="1">
    <source>
        <dbReference type="EMBL" id="ARS43349.1"/>
    </source>
</evidence>
<protein>
    <submittedName>
        <fullName evidence="1">Uncharacterized protein</fullName>
    </submittedName>
</protein>